<dbReference type="AlphaFoldDB" id="A0A3N0YDQ2"/>
<feature type="region of interest" description="Disordered" evidence="1">
    <location>
        <begin position="1"/>
        <end position="57"/>
    </location>
</feature>
<organism evidence="2 3">
    <name type="scientific">Anabarilius grahami</name>
    <name type="common">Kanglang fish</name>
    <name type="synonym">Barilius grahami</name>
    <dbReference type="NCBI Taxonomy" id="495550"/>
    <lineage>
        <taxon>Eukaryota</taxon>
        <taxon>Metazoa</taxon>
        <taxon>Chordata</taxon>
        <taxon>Craniata</taxon>
        <taxon>Vertebrata</taxon>
        <taxon>Euteleostomi</taxon>
        <taxon>Actinopterygii</taxon>
        <taxon>Neopterygii</taxon>
        <taxon>Teleostei</taxon>
        <taxon>Ostariophysi</taxon>
        <taxon>Cypriniformes</taxon>
        <taxon>Xenocyprididae</taxon>
        <taxon>Xenocypridinae</taxon>
        <taxon>Xenocypridinae incertae sedis</taxon>
        <taxon>Anabarilius</taxon>
    </lineage>
</organism>
<protein>
    <submittedName>
        <fullName evidence="2">Uncharacterized protein</fullName>
    </submittedName>
</protein>
<feature type="compositionally biased region" description="Acidic residues" evidence="1">
    <location>
        <begin position="24"/>
        <end position="38"/>
    </location>
</feature>
<feature type="region of interest" description="Disordered" evidence="1">
    <location>
        <begin position="80"/>
        <end position="116"/>
    </location>
</feature>
<comment type="caution">
    <text evidence="2">The sequence shown here is derived from an EMBL/GenBank/DDBJ whole genome shotgun (WGS) entry which is preliminary data.</text>
</comment>
<feature type="compositionally biased region" description="Basic and acidic residues" evidence="1">
    <location>
        <begin position="105"/>
        <end position="116"/>
    </location>
</feature>
<evidence type="ECO:0000313" key="2">
    <source>
        <dbReference type="EMBL" id="ROL44347.1"/>
    </source>
</evidence>
<accession>A0A3N0YDQ2</accession>
<dbReference type="Proteomes" id="UP000281406">
    <property type="component" value="Unassembled WGS sequence"/>
</dbReference>
<evidence type="ECO:0000256" key="1">
    <source>
        <dbReference type="SAM" id="MobiDB-lite"/>
    </source>
</evidence>
<evidence type="ECO:0000313" key="3">
    <source>
        <dbReference type="Proteomes" id="UP000281406"/>
    </source>
</evidence>
<sequence length="116" mass="12664">MARPLVPPTVVVPATPASGATQGEPEEGGYPETQEMDGEGSITGEEWDRNETAQGDGEVTLITEVTKVSDEDDVIWVTMDEVAGSSEPQGVQEEEESVGRKRKRMEQDKDKLQEED</sequence>
<reference evidence="2 3" key="1">
    <citation type="submission" date="2018-10" db="EMBL/GenBank/DDBJ databases">
        <title>Genome assembly for a Yunnan-Guizhou Plateau 3E fish, Anabarilius grahami (Regan), and its evolutionary and genetic applications.</title>
        <authorList>
            <person name="Jiang W."/>
        </authorList>
    </citation>
    <scope>NUCLEOTIDE SEQUENCE [LARGE SCALE GENOMIC DNA]</scope>
    <source>
        <strain evidence="2">AG-KIZ</strain>
        <tissue evidence="2">Muscle</tissue>
    </source>
</reference>
<keyword evidence="3" id="KW-1185">Reference proteome</keyword>
<proteinExistence type="predicted"/>
<feature type="compositionally biased region" description="Low complexity" evidence="1">
    <location>
        <begin position="8"/>
        <end position="17"/>
    </location>
</feature>
<name>A0A3N0YDQ2_ANAGA</name>
<gene>
    <name evidence="2" type="ORF">DPX16_8769</name>
</gene>
<dbReference type="EMBL" id="RJVU01046259">
    <property type="protein sequence ID" value="ROL44347.1"/>
    <property type="molecule type" value="Genomic_DNA"/>
</dbReference>